<dbReference type="STRING" id="585394.RHOM_14125"/>
<dbReference type="AlphaFoldDB" id="G2SYI1"/>
<organism evidence="1 2">
    <name type="scientific">Roseburia hominis (strain DSM 16839 / JCM 17582 / NCIMB 14029 / A2-183)</name>
    <dbReference type="NCBI Taxonomy" id="585394"/>
    <lineage>
        <taxon>Bacteria</taxon>
        <taxon>Bacillati</taxon>
        <taxon>Bacillota</taxon>
        <taxon>Clostridia</taxon>
        <taxon>Lachnospirales</taxon>
        <taxon>Lachnospiraceae</taxon>
        <taxon>Roseburia</taxon>
    </lineage>
</organism>
<accession>G2SYI1</accession>
<evidence type="ECO:0000313" key="2">
    <source>
        <dbReference type="Proteomes" id="UP000008178"/>
    </source>
</evidence>
<reference evidence="1 2" key="1">
    <citation type="journal article" date="2015" name="Genome Announc.">
        <title>Complete genome sequence of the human gut symbiont Roseburia hominis.</title>
        <authorList>
            <person name="Travis A.J."/>
            <person name="Kelly D."/>
            <person name="Flint H.J."/>
            <person name="Aminov R.I."/>
        </authorList>
    </citation>
    <scope>NUCLEOTIDE SEQUENCE [LARGE SCALE GENOMIC DNA]</scope>
    <source>
        <strain evidence="2">DSM 16839 / JCM 17582 / NCIMB 14029 / A2-183</strain>
    </source>
</reference>
<protein>
    <submittedName>
        <fullName evidence="1">Uncharacterized protein</fullName>
    </submittedName>
</protein>
<name>G2SYI1_ROSHA</name>
<dbReference type="KEGG" id="rho:RHOM_14125"/>
<keyword evidence="2" id="KW-1185">Reference proteome</keyword>
<gene>
    <name evidence="1" type="ordered locus">RHOM_14125</name>
</gene>
<sequence length="93" mass="10598">MSGLSGANKGAHTKVLKLSADCGHTPWNAPNLEKHRSLRMFDAAWLEIPDFAIRMSLPAVFWNFVFSDISIIKHRPFRLQKSGSYFWERVHAG</sequence>
<dbReference type="HOGENOM" id="CLU_2397726_0_0_9"/>
<proteinExistence type="predicted"/>
<evidence type="ECO:0000313" key="1">
    <source>
        <dbReference type="EMBL" id="AEN97931.1"/>
    </source>
</evidence>
<dbReference type="Proteomes" id="UP000008178">
    <property type="component" value="Chromosome"/>
</dbReference>
<dbReference type="EMBL" id="CP003040">
    <property type="protein sequence ID" value="AEN97931.1"/>
    <property type="molecule type" value="Genomic_DNA"/>
</dbReference>